<dbReference type="PANTHER" id="PTHR11444:SF1">
    <property type="entry name" value="FUMARATE HYDRATASE, MITOCHONDRIAL"/>
    <property type="match status" value="1"/>
</dbReference>
<reference evidence="4" key="1">
    <citation type="submission" date="2021-02" db="EMBL/GenBank/DDBJ databases">
        <authorList>
            <person name="Nowell W R."/>
        </authorList>
    </citation>
    <scope>NUCLEOTIDE SEQUENCE</scope>
</reference>
<dbReference type="PANTHER" id="PTHR11444">
    <property type="entry name" value="ASPARTATEAMMONIA/ARGININOSUCCINATE/ADENYLOSUCCINATE LYASE"/>
    <property type="match status" value="1"/>
</dbReference>
<dbReference type="EMBL" id="CAJNYU010004525">
    <property type="protein sequence ID" value="CAF3767256.1"/>
    <property type="molecule type" value="Genomic_DNA"/>
</dbReference>
<protein>
    <recommendedName>
        <fullName evidence="1">Fumarate lyase N-terminal domain-containing protein</fullName>
    </recommendedName>
</protein>
<dbReference type="InterPro" id="IPR005677">
    <property type="entry name" value="Fum_hydII"/>
</dbReference>
<organism evidence="4 8">
    <name type="scientific">Rotaria socialis</name>
    <dbReference type="NCBI Taxonomy" id="392032"/>
    <lineage>
        <taxon>Eukaryota</taxon>
        <taxon>Metazoa</taxon>
        <taxon>Spiralia</taxon>
        <taxon>Gnathifera</taxon>
        <taxon>Rotifera</taxon>
        <taxon>Eurotatoria</taxon>
        <taxon>Bdelloidea</taxon>
        <taxon>Philodinida</taxon>
        <taxon>Philodinidae</taxon>
        <taxon>Rotaria</taxon>
    </lineage>
</organism>
<evidence type="ECO:0000313" key="8">
    <source>
        <dbReference type="Proteomes" id="UP000663869"/>
    </source>
</evidence>
<dbReference type="Proteomes" id="UP000663833">
    <property type="component" value="Unassembled WGS sequence"/>
</dbReference>
<dbReference type="GO" id="GO:0004333">
    <property type="term" value="F:fumarate hydratase activity"/>
    <property type="evidence" value="ECO:0007669"/>
    <property type="project" value="InterPro"/>
</dbReference>
<dbReference type="Gene3D" id="1.10.275.10">
    <property type="entry name" value="Fumarase/aspartase (N-terminal domain)"/>
    <property type="match status" value="1"/>
</dbReference>
<dbReference type="EMBL" id="CAJNYV010001671">
    <property type="protein sequence ID" value="CAF3432088.1"/>
    <property type="molecule type" value="Genomic_DNA"/>
</dbReference>
<evidence type="ECO:0000313" key="5">
    <source>
        <dbReference type="EMBL" id="CAF4493030.1"/>
    </source>
</evidence>
<accession>A0A818ZD68</accession>
<dbReference type="FunFam" id="1.10.275.10:FF:000001">
    <property type="entry name" value="Fumarate hydratase, mitochondrial"/>
    <property type="match status" value="1"/>
</dbReference>
<dbReference type="Pfam" id="PF00206">
    <property type="entry name" value="Lyase_1"/>
    <property type="match status" value="1"/>
</dbReference>
<dbReference type="AlphaFoldDB" id="A0A818ZD68"/>
<dbReference type="Proteomes" id="UP000663851">
    <property type="component" value="Unassembled WGS sequence"/>
</dbReference>
<dbReference type="GO" id="GO:0006108">
    <property type="term" value="P:malate metabolic process"/>
    <property type="evidence" value="ECO:0007669"/>
    <property type="project" value="TreeGrafter"/>
</dbReference>
<dbReference type="Proteomes" id="UP000663838">
    <property type="component" value="Unassembled WGS sequence"/>
</dbReference>
<evidence type="ECO:0000313" key="3">
    <source>
        <dbReference type="EMBL" id="CAF3432088.1"/>
    </source>
</evidence>
<feature type="domain" description="Fumarate lyase N-terminal" evidence="1">
    <location>
        <begin position="19"/>
        <end position="291"/>
    </location>
</feature>
<dbReference type="Proteomes" id="UP000663869">
    <property type="component" value="Unassembled WGS sequence"/>
</dbReference>
<dbReference type="EMBL" id="CAJOBO010003448">
    <property type="protein sequence ID" value="CAF4493030.1"/>
    <property type="molecule type" value="Genomic_DNA"/>
</dbReference>
<dbReference type="InterPro" id="IPR022761">
    <property type="entry name" value="Fumarate_lyase_N"/>
</dbReference>
<sequence>MNQVTEVTNDTRTETNTFGPIQVPSKCYYGAQTARSMIQFNIGLPTDQVPLEMIKALVILKKACAIVNQGFGLENTICVAIAQACDEIIRDESNGDFPLSILQTISGAQIDINVNEVIANRAIQILGGTMGSKTPVHPSHHVNRNQSSNTTFSTAMHIAIILALNSQLYPALNGLHDVLKKAEKSAKVFEIHRLLAQNIKEMGCDEKFSVCAHQIAMEIQRVKSSEIDLYELSIGGETAPDSFDNFVVENLHHHIGLKFVNASNQSKALAAHDTMAKLCRALNTLADTLGRRKNKRCF</sequence>
<evidence type="ECO:0000313" key="6">
    <source>
        <dbReference type="EMBL" id="CAF4614138.1"/>
    </source>
</evidence>
<dbReference type="InterPro" id="IPR008948">
    <property type="entry name" value="L-Aspartase-like"/>
</dbReference>
<proteinExistence type="predicted"/>
<dbReference type="SUPFAM" id="SSF48557">
    <property type="entry name" value="L-aspartase-like"/>
    <property type="match status" value="1"/>
</dbReference>
<evidence type="ECO:0000313" key="7">
    <source>
        <dbReference type="EMBL" id="CAF4837504.1"/>
    </source>
</evidence>
<dbReference type="EMBL" id="CAJOBQ010003670">
    <property type="protein sequence ID" value="CAF4614138.1"/>
    <property type="molecule type" value="Genomic_DNA"/>
</dbReference>
<evidence type="ECO:0000259" key="1">
    <source>
        <dbReference type="Pfam" id="PF00206"/>
    </source>
</evidence>
<dbReference type="InterPro" id="IPR024083">
    <property type="entry name" value="Fumarase/histidase_N"/>
</dbReference>
<dbReference type="GO" id="GO:0006106">
    <property type="term" value="P:fumarate metabolic process"/>
    <property type="evidence" value="ECO:0007669"/>
    <property type="project" value="InterPro"/>
</dbReference>
<dbReference type="Proteomes" id="UP000663862">
    <property type="component" value="Unassembled WGS sequence"/>
</dbReference>
<evidence type="ECO:0000313" key="2">
    <source>
        <dbReference type="EMBL" id="CAF3283286.1"/>
    </source>
</evidence>
<dbReference type="EMBL" id="CAJNYD010000645">
    <property type="protein sequence ID" value="CAF3283286.1"/>
    <property type="molecule type" value="Genomic_DNA"/>
</dbReference>
<gene>
    <name evidence="4" type="ORF">FME351_LOCUS31741</name>
    <name evidence="5" type="ORF">HFQ381_LOCUS27177</name>
    <name evidence="3" type="ORF">KIK155_LOCUS10906</name>
    <name evidence="2" type="ORF">LUA448_LOCUS6677</name>
    <name evidence="7" type="ORF">TOA249_LOCUS25777</name>
    <name evidence="6" type="ORF">TSG867_LOCUS28630</name>
</gene>
<evidence type="ECO:0000313" key="4">
    <source>
        <dbReference type="EMBL" id="CAF3767256.1"/>
    </source>
</evidence>
<dbReference type="Proteomes" id="UP000663865">
    <property type="component" value="Unassembled WGS sequence"/>
</dbReference>
<name>A0A818ZD68_9BILA</name>
<dbReference type="GO" id="GO:0006099">
    <property type="term" value="P:tricarboxylic acid cycle"/>
    <property type="evidence" value="ECO:0007669"/>
    <property type="project" value="TreeGrafter"/>
</dbReference>
<dbReference type="Gene3D" id="1.20.200.10">
    <property type="entry name" value="Fumarase/aspartase (Central domain)"/>
    <property type="match status" value="1"/>
</dbReference>
<dbReference type="EMBL" id="CAJOBS010002866">
    <property type="protein sequence ID" value="CAF4837504.1"/>
    <property type="molecule type" value="Genomic_DNA"/>
</dbReference>
<comment type="caution">
    <text evidence="4">The sequence shown here is derived from an EMBL/GenBank/DDBJ whole genome shotgun (WGS) entry which is preliminary data.</text>
</comment>
<dbReference type="GO" id="GO:0005739">
    <property type="term" value="C:mitochondrion"/>
    <property type="evidence" value="ECO:0007669"/>
    <property type="project" value="TreeGrafter"/>
</dbReference>